<dbReference type="RefSeq" id="WP_138836991.1">
    <property type="nucleotide sequence ID" value="NZ_VCNI01000002.1"/>
</dbReference>
<dbReference type="EMBL" id="VCNI01000002">
    <property type="protein sequence ID" value="TMU55140.1"/>
    <property type="molecule type" value="Genomic_DNA"/>
</dbReference>
<organism evidence="2 3">
    <name type="scientific">Flagellimonas algicola</name>
    <dbReference type="NCBI Taxonomy" id="2583815"/>
    <lineage>
        <taxon>Bacteria</taxon>
        <taxon>Pseudomonadati</taxon>
        <taxon>Bacteroidota</taxon>
        <taxon>Flavobacteriia</taxon>
        <taxon>Flavobacteriales</taxon>
        <taxon>Flavobacteriaceae</taxon>
        <taxon>Flagellimonas</taxon>
    </lineage>
</organism>
<keyword evidence="3" id="KW-1185">Reference proteome</keyword>
<comment type="caution">
    <text evidence="2">The sequence shown here is derived from an EMBL/GenBank/DDBJ whole genome shotgun (WGS) entry which is preliminary data.</text>
</comment>
<evidence type="ECO:0000256" key="1">
    <source>
        <dbReference type="SAM" id="Phobius"/>
    </source>
</evidence>
<keyword evidence="1" id="KW-0472">Membrane</keyword>
<accession>A0ABY2WKG1</accession>
<dbReference type="Proteomes" id="UP000751614">
    <property type="component" value="Unassembled WGS sequence"/>
</dbReference>
<proteinExistence type="predicted"/>
<sequence length="81" mass="9651">MKPSKIEIVKFLAVMIIFLIGMVIMLIHQVQNTWIWIGYISAWWWVEVKVAKNFHVKLWVWVLILALILTIDVLVILFFVQ</sequence>
<evidence type="ECO:0000313" key="3">
    <source>
        <dbReference type="Proteomes" id="UP000751614"/>
    </source>
</evidence>
<keyword evidence="1" id="KW-0812">Transmembrane</keyword>
<reference evidence="2 3" key="1">
    <citation type="submission" date="2019-05" db="EMBL/GenBank/DDBJ databases">
        <title>Flagellimonas sp. AsT0115, sp. nov., isolated from a marine red algae, Asparagopsis taxiformis.</title>
        <authorList>
            <person name="Kim J."/>
            <person name="Jeong S.E."/>
            <person name="Jeon C.O."/>
        </authorList>
    </citation>
    <scope>NUCLEOTIDE SEQUENCE [LARGE SCALE GENOMIC DNA]</scope>
    <source>
        <strain evidence="2 3">AsT0115</strain>
    </source>
</reference>
<name>A0ABY2WKG1_9FLAO</name>
<feature type="transmembrane region" description="Helical" evidence="1">
    <location>
        <begin position="58"/>
        <end position="80"/>
    </location>
</feature>
<gene>
    <name evidence="2" type="ORF">FGG15_13230</name>
</gene>
<protein>
    <submittedName>
        <fullName evidence="2">Uncharacterized protein</fullName>
    </submittedName>
</protein>
<evidence type="ECO:0000313" key="2">
    <source>
        <dbReference type="EMBL" id="TMU55140.1"/>
    </source>
</evidence>
<keyword evidence="1" id="KW-1133">Transmembrane helix</keyword>
<feature type="transmembrane region" description="Helical" evidence="1">
    <location>
        <begin position="7"/>
        <end position="27"/>
    </location>
</feature>